<dbReference type="EMBL" id="JAGQLL010000050">
    <property type="protein sequence ID" value="MCA9380340.1"/>
    <property type="molecule type" value="Genomic_DNA"/>
</dbReference>
<protein>
    <submittedName>
        <fullName evidence="6">Asp-tRNA(Asn)/Glu-tRNA(Gln) amidotransferase subunit GatB</fullName>
    </submittedName>
</protein>
<gene>
    <name evidence="6" type="primary">gatB</name>
    <name evidence="6" type="ORF">KC675_04140</name>
</gene>
<evidence type="ECO:0000256" key="3">
    <source>
        <dbReference type="ARBA" id="ARBA00022840"/>
    </source>
</evidence>
<dbReference type="InterPro" id="IPR004413">
    <property type="entry name" value="GatB"/>
</dbReference>
<dbReference type="GO" id="GO:0005524">
    <property type="term" value="F:ATP binding"/>
    <property type="evidence" value="ECO:0007669"/>
    <property type="project" value="UniProtKB-KW"/>
</dbReference>
<name>A0A955I7T7_9BACT</name>
<keyword evidence="2" id="KW-0547">Nucleotide-binding</keyword>
<proteinExistence type="predicted"/>
<evidence type="ECO:0000256" key="2">
    <source>
        <dbReference type="ARBA" id="ARBA00022741"/>
    </source>
</evidence>
<evidence type="ECO:0000256" key="1">
    <source>
        <dbReference type="ARBA" id="ARBA00022598"/>
    </source>
</evidence>
<dbReference type="Pfam" id="PF02934">
    <property type="entry name" value="GatB_N"/>
    <property type="match status" value="1"/>
</dbReference>
<keyword evidence="4" id="KW-0648">Protein biosynthesis</keyword>
<evidence type="ECO:0000313" key="7">
    <source>
        <dbReference type="Proteomes" id="UP000745577"/>
    </source>
</evidence>
<dbReference type="GO" id="GO:0070681">
    <property type="term" value="P:glutaminyl-tRNAGln biosynthesis via transamidation"/>
    <property type="evidence" value="ECO:0007669"/>
    <property type="project" value="TreeGrafter"/>
</dbReference>
<feature type="non-terminal residue" evidence="6">
    <location>
        <position position="246"/>
    </location>
</feature>
<dbReference type="NCBIfam" id="NF004012">
    <property type="entry name" value="PRK05477.1-2"/>
    <property type="match status" value="1"/>
</dbReference>
<sequence length="246" mass="28184">MYQLVIGLEVHIQPSTKSKMFCSCNAKYFGSAPNTYTCPVCLGLPGALPVPNKVAIEKCLKLGLALNCNINKQSKFDRKHYFYPDLPKGYQISQYDLPFCYEGYLEIETDKDAKRIRITRIHMEEDTAKSIHIENETLIDINKSGVPLVELVTEPDFQDIKEVLVFAKRLRQIVRYMDISTADMEKGQMRFELNMSLKKPGDKGLPKYKVEVKNIGSISVLEKVINYEYERQSKILDTGKNPDQET</sequence>
<dbReference type="NCBIfam" id="TIGR00133">
    <property type="entry name" value="gatB"/>
    <property type="match status" value="1"/>
</dbReference>
<reference evidence="6" key="2">
    <citation type="journal article" date="2021" name="Microbiome">
        <title>Successional dynamics and alternative stable states in a saline activated sludge microbial community over 9 years.</title>
        <authorList>
            <person name="Wang Y."/>
            <person name="Ye J."/>
            <person name="Ju F."/>
            <person name="Liu L."/>
            <person name="Boyd J.A."/>
            <person name="Deng Y."/>
            <person name="Parks D.H."/>
            <person name="Jiang X."/>
            <person name="Yin X."/>
            <person name="Woodcroft B.J."/>
            <person name="Tyson G.W."/>
            <person name="Hugenholtz P."/>
            <person name="Polz M.F."/>
            <person name="Zhang T."/>
        </authorList>
    </citation>
    <scope>NUCLEOTIDE SEQUENCE</scope>
    <source>
        <strain evidence="6">HKST-UBA15</strain>
    </source>
</reference>
<comment type="caution">
    <text evidence="6">The sequence shown here is derived from an EMBL/GenBank/DDBJ whole genome shotgun (WGS) entry which is preliminary data.</text>
</comment>
<dbReference type="GO" id="GO:0050567">
    <property type="term" value="F:glutaminyl-tRNA synthase (glutamine-hydrolyzing) activity"/>
    <property type="evidence" value="ECO:0007669"/>
    <property type="project" value="TreeGrafter"/>
</dbReference>
<dbReference type="InterPro" id="IPR006075">
    <property type="entry name" value="Asn/Gln-tRNA_Trfase_suB/E_cat"/>
</dbReference>
<evidence type="ECO:0000259" key="5">
    <source>
        <dbReference type="Pfam" id="PF02934"/>
    </source>
</evidence>
<dbReference type="PANTHER" id="PTHR11659">
    <property type="entry name" value="GLUTAMYL-TRNA GLN AMIDOTRANSFERASE SUBUNIT B MITOCHONDRIAL AND PROKARYOTIC PET112-RELATED"/>
    <property type="match status" value="1"/>
</dbReference>
<feature type="domain" description="Aspartyl/Glutamyl-tRNA(Gln) amidotransferase subunit B/E catalytic" evidence="5">
    <location>
        <begin position="4"/>
        <end position="243"/>
    </location>
</feature>
<accession>A0A955I7T7</accession>
<dbReference type="InterPro" id="IPR014746">
    <property type="entry name" value="Gln_synth/guanido_kin_cat_dom"/>
</dbReference>
<dbReference type="PANTHER" id="PTHR11659:SF0">
    <property type="entry name" value="GLUTAMYL-TRNA(GLN) AMIDOTRANSFERASE SUBUNIT B, MITOCHONDRIAL"/>
    <property type="match status" value="1"/>
</dbReference>
<keyword evidence="3" id="KW-0067">ATP-binding</keyword>
<dbReference type="InterPro" id="IPR017959">
    <property type="entry name" value="Asn/Gln-tRNA_amidoTrfase_suB/E"/>
</dbReference>
<dbReference type="SUPFAM" id="SSF55931">
    <property type="entry name" value="Glutamine synthetase/guanido kinase"/>
    <property type="match status" value="1"/>
</dbReference>
<dbReference type="AlphaFoldDB" id="A0A955I7T7"/>
<evidence type="ECO:0000256" key="4">
    <source>
        <dbReference type="ARBA" id="ARBA00022917"/>
    </source>
</evidence>
<keyword evidence="1" id="KW-0436">Ligase</keyword>
<reference evidence="6" key="1">
    <citation type="submission" date="2020-04" db="EMBL/GenBank/DDBJ databases">
        <authorList>
            <person name="Zhang T."/>
        </authorList>
    </citation>
    <scope>NUCLEOTIDE SEQUENCE</scope>
    <source>
        <strain evidence="6">HKST-UBA15</strain>
    </source>
</reference>
<dbReference type="Proteomes" id="UP000745577">
    <property type="component" value="Unassembled WGS sequence"/>
</dbReference>
<organism evidence="6 7">
    <name type="scientific">Candidatus Dojkabacteria bacterium</name>
    <dbReference type="NCBI Taxonomy" id="2099670"/>
    <lineage>
        <taxon>Bacteria</taxon>
        <taxon>Candidatus Dojkabacteria</taxon>
    </lineage>
</organism>
<dbReference type="GO" id="GO:0006412">
    <property type="term" value="P:translation"/>
    <property type="evidence" value="ECO:0007669"/>
    <property type="project" value="UniProtKB-KW"/>
</dbReference>
<evidence type="ECO:0000313" key="6">
    <source>
        <dbReference type="EMBL" id="MCA9380340.1"/>
    </source>
</evidence>